<keyword evidence="2" id="KW-1185">Reference proteome</keyword>
<reference evidence="2" key="2">
    <citation type="submission" date="2014-05" db="EMBL/GenBank/DDBJ databases">
        <title>The genome and life-stage specific transcriptomes of Globodera pallida elucidate key aspects of plant parasitism by a cyst nematode.</title>
        <authorList>
            <person name="Cotton J.A."/>
            <person name="Lilley C.J."/>
            <person name="Jones L.M."/>
            <person name="Kikuchi T."/>
            <person name="Reid A.J."/>
            <person name="Thorpe P."/>
            <person name="Tsai I.J."/>
            <person name="Beasley H."/>
            <person name="Blok V."/>
            <person name="Cock P.J.A."/>
            <person name="Van den Akker S.E."/>
            <person name="Holroyd N."/>
            <person name="Hunt M."/>
            <person name="Mantelin S."/>
            <person name="Naghra H."/>
            <person name="Pain A."/>
            <person name="Palomares-Rius J.E."/>
            <person name="Zarowiecki M."/>
            <person name="Berriman M."/>
            <person name="Jones J.T."/>
            <person name="Urwin P.E."/>
        </authorList>
    </citation>
    <scope>NUCLEOTIDE SEQUENCE [LARGE SCALE GENOMIC DNA]</scope>
    <source>
        <strain evidence="2">Lindley</strain>
    </source>
</reference>
<evidence type="ECO:0000256" key="1">
    <source>
        <dbReference type="SAM" id="MobiDB-lite"/>
    </source>
</evidence>
<sequence length="195" mass="21880">MSEHSEEEALDPQQLENEQSPEGNGPPGGGVREEQPLPTKQHRRKPKGTEGVDNRQSGSGHVLGRGAFTLRSGTPGEPEPPGKRSRLVLIGSIASGMAFDESADINFGLFFYAALSPFRRTFMEAIAVALENFYDEKPSGYRMTRRPSIISTYRVPVVFGWFDNGRQFDIQFPRADFQSVRNTLMVRYYVQIDHL</sequence>
<dbReference type="AlphaFoldDB" id="A0A183BX34"/>
<dbReference type="InterPro" id="IPR043519">
    <property type="entry name" value="NT_sf"/>
</dbReference>
<dbReference type="WBParaSite" id="GPLIN_000517300">
    <property type="protein sequence ID" value="GPLIN_000517300"/>
    <property type="gene ID" value="GPLIN_000517300"/>
</dbReference>
<reference evidence="2" key="1">
    <citation type="submission" date="2013-12" db="EMBL/GenBank/DDBJ databases">
        <authorList>
            <person name="Aslett M."/>
        </authorList>
    </citation>
    <scope>NUCLEOTIDE SEQUENCE [LARGE SCALE GENOMIC DNA]</scope>
    <source>
        <strain evidence="2">Lindley</strain>
    </source>
</reference>
<evidence type="ECO:0000313" key="3">
    <source>
        <dbReference type="WBParaSite" id="GPLIN_000517300"/>
    </source>
</evidence>
<protein>
    <submittedName>
        <fullName evidence="3">Piwi domain-containing protein</fullName>
    </submittedName>
</protein>
<evidence type="ECO:0000313" key="2">
    <source>
        <dbReference type="Proteomes" id="UP000050741"/>
    </source>
</evidence>
<reference evidence="3" key="3">
    <citation type="submission" date="2016-06" db="UniProtKB">
        <authorList>
            <consortium name="WormBaseParasite"/>
        </authorList>
    </citation>
    <scope>IDENTIFICATION</scope>
</reference>
<feature type="region of interest" description="Disordered" evidence="1">
    <location>
        <begin position="1"/>
        <end position="84"/>
    </location>
</feature>
<dbReference type="Proteomes" id="UP000050741">
    <property type="component" value="Unassembled WGS sequence"/>
</dbReference>
<organism evidence="2 3">
    <name type="scientific">Globodera pallida</name>
    <name type="common">Potato cyst nematode worm</name>
    <name type="synonym">Heterodera pallida</name>
    <dbReference type="NCBI Taxonomy" id="36090"/>
    <lineage>
        <taxon>Eukaryota</taxon>
        <taxon>Metazoa</taxon>
        <taxon>Ecdysozoa</taxon>
        <taxon>Nematoda</taxon>
        <taxon>Chromadorea</taxon>
        <taxon>Rhabditida</taxon>
        <taxon>Tylenchina</taxon>
        <taxon>Tylenchomorpha</taxon>
        <taxon>Tylenchoidea</taxon>
        <taxon>Heteroderidae</taxon>
        <taxon>Heteroderinae</taxon>
        <taxon>Globodera</taxon>
    </lineage>
</organism>
<feature type="compositionally biased region" description="Acidic residues" evidence="1">
    <location>
        <begin position="1"/>
        <end position="10"/>
    </location>
</feature>
<dbReference type="Gene3D" id="3.30.460.10">
    <property type="entry name" value="Beta Polymerase, domain 2"/>
    <property type="match status" value="1"/>
</dbReference>
<accession>A0A183BX34</accession>
<name>A0A183BX34_GLOPA</name>
<proteinExistence type="predicted"/>